<organism evidence="3 4">
    <name type="scientific">Chitinophaga hostae</name>
    <dbReference type="NCBI Taxonomy" id="2831022"/>
    <lineage>
        <taxon>Bacteria</taxon>
        <taxon>Pseudomonadati</taxon>
        <taxon>Bacteroidota</taxon>
        <taxon>Chitinophagia</taxon>
        <taxon>Chitinophagales</taxon>
        <taxon>Chitinophagaceae</taxon>
        <taxon>Chitinophaga</taxon>
    </lineage>
</organism>
<reference evidence="3 4" key="1">
    <citation type="submission" date="2021-04" db="EMBL/GenBank/DDBJ databases">
        <title>Chitinophaga sp. nov., isolated from the rhizosphere soil.</title>
        <authorList>
            <person name="He S."/>
        </authorList>
    </citation>
    <scope>NUCLEOTIDE SEQUENCE [LARGE SCALE GENOMIC DNA]</scope>
    <source>
        <strain evidence="3 4">2R12</strain>
    </source>
</reference>
<dbReference type="Proteomes" id="UP000676386">
    <property type="component" value="Unassembled WGS sequence"/>
</dbReference>
<comment type="caution">
    <text evidence="3">The sequence shown here is derived from an EMBL/GenBank/DDBJ whole genome shotgun (WGS) entry which is preliminary data.</text>
</comment>
<dbReference type="EMBL" id="JAGTXB010000035">
    <property type="protein sequence ID" value="MBS0032393.1"/>
    <property type="molecule type" value="Genomic_DNA"/>
</dbReference>
<feature type="signal peptide" evidence="2">
    <location>
        <begin position="1"/>
        <end position="25"/>
    </location>
</feature>
<accession>A0ABS5JB04</accession>
<evidence type="ECO:0000256" key="2">
    <source>
        <dbReference type="SAM" id="SignalP"/>
    </source>
</evidence>
<sequence>MKRVLCSLLLCLLITGTGWSVKAQAITDSILTTKGAVTLITSGAPISTFQIGDGKNTDYDYRIVDGNMVFLRPITAAPRPTNLIVREGENIHYMIIAYHDKADLARLKYTLSGKPKTTGAFTTPEATPQAPRPGRGERSGDDLLANLPEETGHLISVDTVTVSKIAEDFGKDHKVNHQYEVKVEGISVGYAQAMTLNNMNYFCFRIRNRSREPFEIVKASLIHKEKKDTALLHTTMPVLYKKGPATIAPREEASEVYVVPSKQYRKDDEVIIVLQTTEGKQQVVLYVPVTVLPKYMLAKQ</sequence>
<feature type="chain" id="PRO_5046503724" description="DUF4138 domain-containing protein" evidence="2">
    <location>
        <begin position="26"/>
        <end position="300"/>
    </location>
</feature>
<keyword evidence="2" id="KW-0732">Signal</keyword>
<evidence type="ECO:0008006" key="5">
    <source>
        <dbReference type="Google" id="ProtNLM"/>
    </source>
</evidence>
<name>A0ABS5JB04_9BACT</name>
<evidence type="ECO:0000313" key="3">
    <source>
        <dbReference type="EMBL" id="MBS0032393.1"/>
    </source>
</evidence>
<keyword evidence="4" id="KW-1185">Reference proteome</keyword>
<proteinExistence type="predicted"/>
<gene>
    <name evidence="3" type="ORF">KE626_33990</name>
</gene>
<evidence type="ECO:0000256" key="1">
    <source>
        <dbReference type="SAM" id="MobiDB-lite"/>
    </source>
</evidence>
<evidence type="ECO:0000313" key="4">
    <source>
        <dbReference type="Proteomes" id="UP000676386"/>
    </source>
</evidence>
<feature type="region of interest" description="Disordered" evidence="1">
    <location>
        <begin position="116"/>
        <end position="140"/>
    </location>
</feature>
<protein>
    <recommendedName>
        <fullName evidence="5">DUF4138 domain-containing protein</fullName>
    </recommendedName>
</protein>
<dbReference type="RefSeq" id="WP_211977548.1">
    <property type="nucleotide sequence ID" value="NZ_CBFHAM010000094.1"/>
</dbReference>